<protein>
    <submittedName>
        <fullName evidence="2">Uncharacterized protein</fullName>
    </submittedName>
</protein>
<sequence>MTVSENPYTAPQADLSLPVDSPATFFVVAPRKFVVMVLLSQGFYGFYWLYKHWSIYRAATGARVLPLVRAFFSFLFVYALVMKIKNALDLKALPYRWLPRCYALGWITSACLPFTYIWFVSPFTALKLGFCFAIIQVSMGAQIQCAVNHLENDPQGKANCRITWANGIWIAIGVSFWVIGITSALKSPI</sequence>
<evidence type="ECO:0000313" key="2">
    <source>
        <dbReference type="EMBL" id="NWD37147.1"/>
    </source>
</evidence>
<proteinExistence type="predicted"/>
<feature type="transmembrane region" description="Helical" evidence="1">
    <location>
        <begin position="164"/>
        <end position="185"/>
    </location>
</feature>
<reference evidence="2 3" key="1">
    <citation type="submission" date="2020-04" db="EMBL/GenBank/DDBJ databases">
        <title>Molecular characterization of pseudomonads from Agaricus bisporus reveal novel blotch 2 pathogens in Western Europe.</title>
        <authorList>
            <person name="Taparia T."/>
            <person name="Krijger M."/>
            <person name="Haynes E."/>
            <person name="Elpinstone J.G."/>
            <person name="Noble R."/>
            <person name="Van Der Wolf J."/>
        </authorList>
    </citation>
    <scope>NUCLEOTIDE SEQUENCE [LARGE SCALE GENOMIC DNA]</scope>
    <source>
        <strain evidence="2 3">IPO3746</strain>
    </source>
</reference>
<gene>
    <name evidence="2" type="ORF">HX787_14925</name>
</gene>
<dbReference type="AlphaFoldDB" id="A0A7Y8DRC9"/>
<evidence type="ECO:0000256" key="1">
    <source>
        <dbReference type="SAM" id="Phobius"/>
    </source>
</evidence>
<keyword evidence="1" id="KW-0472">Membrane</keyword>
<feature type="transmembrane region" description="Helical" evidence="1">
    <location>
        <begin position="125"/>
        <end position="143"/>
    </location>
</feature>
<accession>A0A7Y8DRC9</accession>
<feature type="transmembrane region" description="Helical" evidence="1">
    <location>
        <begin position="33"/>
        <end position="50"/>
    </location>
</feature>
<dbReference type="RefSeq" id="WP_016969495.1">
    <property type="nucleotide sequence ID" value="NZ_CP020369.1"/>
</dbReference>
<evidence type="ECO:0000313" key="3">
    <source>
        <dbReference type="Proteomes" id="UP000549134"/>
    </source>
</evidence>
<name>A0A7Y8DRC9_PSETO</name>
<dbReference type="EMBL" id="JACAQK010000011">
    <property type="protein sequence ID" value="NWD37147.1"/>
    <property type="molecule type" value="Genomic_DNA"/>
</dbReference>
<keyword evidence="1" id="KW-1133">Transmembrane helix</keyword>
<dbReference type="GeneID" id="55844847"/>
<comment type="caution">
    <text evidence="2">The sequence shown here is derived from an EMBL/GenBank/DDBJ whole genome shotgun (WGS) entry which is preliminary data.</text>
</comment>
<feature type="transmembrane region" description="Helical" evidence="1">
    <location>
        <begin position="62"/>
        <end position="81"/>
    </location>
</feature>
<dbReference type="Proteomes" id="UP000549134">
    <property type="component" value="Unassembled WGS sequence"/>
</dbReference>
<keyword evidence="1" id="KW-0812">Transmembrane</keyword>
<feature type="transmembrane region" description="Helical" evidence="1">
    <location>
        <begin position="101"/>
        <end position="119"/>
    </location>
</feature>
<organism evidence="2 3">
    <name type="scientific">Pseudomonas tolaasii</name>
    <dbReference type="NCBI Taxonomy" id="29442"/>
    <lineage>
        <taxon>Bacteria</taxon>
        <taxon>Pseudomonadati</taxon>
        <taxon>Pseudomonadota</taxon>
        <taxon>Gammaproteobacteria</taxon>
        <taxon>Pseudomonadales</taxon>
        <taxon>Pseudomonadaceae</taxon>
        <taxon>Pseudomonas</taxon>
    </lineage>
</organism>